<reference evidence="2" key="1">
    <citation type="submission" date="2023-01" db="EMBL/GenBank/DDBJ databases">
        <title>Genome assembly of the deep-sea coral Lophelia pertusa.</title>
        <authorList>
            <person name="Herrera S."/>
            <person name="Cordes E."/>
        </authorList>
    </citation>
    <scope>NUCLEOTIDE SEQUENCE</scope>
    <source>
        <strain evidence="2">USNM1676648</strain>
        <tissue evidence="2">Polyp</tissue>
    </source>
</reference>
<evidence type="ECO:0000313" key="3">
    <source>
        <dbReference type="Proteomes" id="UP001163046"/>
    </source>
</evidence>
<dbReference type="InterPro" id="IPR011050">
    <property type="entry name" value="Pectin_lyase_fold/virulence"/>
</dbReference>
<gene>
    <name evidence="2" type="ORF">OS493_030860</name>
</gene>
<dbReference type="SMART" id="SM00710">
    <property type="entry name" value="PbH1"/>
    <property type="match status" value="5"/>
</dbReference>
<evidence type="ECO:0000256" key="1">
    <source>
        <dbReference type="SAM" id="SignalP"/>
    </source>
</evidence>
<evidence type="ECO:0000313" key="2">
    <source>
        <dbReference type="EMBL" id="KAJ7323738.1"/>
    </source>
</evidence>
<accession>A0A9W9Y8Y0</accession>
<feature type="chain" id="PRO_5040977741" evidence="1">
    <location>
        <begin position="28"/>
        <end position="498"/>
    </location>
</feature>
<feature type="signal peptide" evidence="1">
    <location>
        <begin position="1"/>
        <end position="27"/>
    </location>
</feature>
<dbReference type="SUPFAM" id="SSF51126">
    <property type="entry name" value="Pectin lyase-like"/>
    <property type="match status" value="1"/>
</dbReference>
<organism evidence="2 3">
    <name type="scientific">Desmophyllum pertusum</name>
    <dbReference type="NCBI Taxonomy" id="174260"/>
    <lineage>
        <taxon>Eukaryota</taxon>
        <taxon>Metazoa</taxon>
        <taxon>Cnidaria</taxon>
        <taxon>Anthozoa</taxon>
        <taxon>Hexacorallia</taxon>
        <taxon>Scleractinia</taxon>
        <taxon>Caryophylliina</taxon>
        <taxon>Caryophylliidae</taxon>
        <taxon>Desmophyllum</taxon>
    </lineage>
</organism>
<comment type="caution">
    <text evidence="2">The sequence shown here is derived from an EMBL/GenBank/DDBJ whole genome shotgun (WGS) entry which is preliminary data.</text>
</comment>
<dbReference type="InterPro" id="IPR006626">
    <property type="entry name" value="PbH1"/>
</dbReference>
<keyword evidence="3" id="KW-1185">Reference proteome</keyword>
<dbReference type="AlphaFoldDB" id="A0A9W9Y8Y0"/>
<name>A0A9W9Y8Y0_9CNID</name>
<dbReference type="Proteomes" id="UP001163046">
    <property type="component" value="Unassembled WGS sequence"/>
</dbReference>
<protein>
    <submittedName>
        <fullName evidence="2">Uncharacterized protein</fullName>
    </submittedName>
</protein>
<keyword evidence="1" id="KW-0732">Signal</keyword>
<dbReference type="OrthoDB" id="5957153at2759"/>
<sequence length="498" mass="54047">MALVPPTAGYALMVIALFLLPFQTSWSVFVCRTVRNFSDVSCVVIVIGGSMCDTAKSVSCAIRFVLHFVWTLIIGLESTALVIRVSKTTGHDNSSCLLSNASRPCKTVAFALNATEDNRNRNETGFTFSIEDQVYSLEERVHITQTSPNKSIDLKSSHSNGSNVRCVDAYAGIEIGSRAASHINKTRNINFINLQFENCGPHFAAVVIIWNSVDINFTNCVFKYNRQGGINAFDSGVTIDGCLFLNNTSNGYNSSEKFKEGITTAGGGAGFLFRDSVSLYLIIRGSIFTFNSAVTNDSADFVAPSSDVNHFVSSGGGLVVVFLKKTNHCGIVIEDSIFSNNSATFGGGVYFAETNMASQNNFSITNSSFTRNTAGQTGGGLLFSQWDYASSITTIFKNCTVSENQSRRGAGMNVFLMNYDQTPNDSVLKFDTVVFSNNVGDASTAIRFTTALPYGSTMDVTPEFINCTIEDHSMSSFAHTSPFTSQRVNLKFIGNNIF</sequence>
<proteinExistence type="predicted"/>
<dbReference type="EMBL" id="MU827811">
    <property type="protein sequence ID" value="KAJ7323738.1"/>
    <property type="molecule type" value="Genomic_DNA"/>
</dbReference>